<sequence length="126" mass="13609">MVSVLIGTLVTGLNPSVAIHHLGADGFLTDIISTQLFGVLYITLTGLINSMVPANSPWALLGKLFYYIVKLAPILWWALPSMPAGRPPTDLPKPTTGWLPDKDEGKPGKSNKQAKLSLPIFCLTKQ</sequence>
<evidence type="ECO:0000313" key="2">
    <source>
        <dbReference type="Proteomes" id="UP001165960"/>
    </source>
</evidence>
<accession>A0ACC2TPS1</accession>
<keyword evidence="2" id="KW-1185">Reference proteome</keyword>
<dbReference type="EMBL" id="QTSX02002258">
    <property type="protein sequence ID" value="KAJ9076654.1"/>
    <property type="molecule type" value="Genomic_DNA"/>
</dbReference>
<protein>
    <submittedName>
        <fullName evidence="1">Uncharacterized protein</fullName>
    </submittedName>
</protein>
<evidence type="ECO:0000313" key="1">
    <source>
        <dbReference type="EMBL" id="KAJ9076654.1"/>
    </source>
</evidence>
<organism evidence="1 2">
    <name type="scientific">Entomophthora muscae</name>
    <dbReference type="NCBI Taxonomy" id="34485"/>
    <lineage>
        <taxon>Eukaryota</taxon>
        <taxon>Fungi</taxon>
        <taxon>Fungi incertae sedis</taxon>
        <taxon>Zoopagomycota</taxon>
        <taxon>Entomophthoromycotina</taxon>
        <taxon>Entomophthoromycetes</taxon>
        <taxon>Entomophthorales</taxon>
        <taxon>Entomophthoraceae</taxon>
        <taxon>Entomophthora</taxon>
    </lineage>
</organism>
<comment type="caution">
    <text evidence="1">The sequence shown here is derived from an EMBL/GenBank/DDBJ whole genome shotgun (WGS) entry which is preliminary data.</text>
</comment>
<dbReference type="Proteomes" id="UP001165960">
    <property type="component" value="Unassembled WGS sequence"/>
</dbReference>
<gene>
    <name evidence="1" type="ORF">DSO57_1024088</name>
</gene>
<reference evidence="1" key="1">
    <citation type="submission" date="2022-04" db="EMBL/GenBank/DDBJ databases">
        <title>Genome of the entomopathogenic fungus Entomophthora muscae.</title>
        <authorList>
            <person name="Elya C."/>
            <person name="Lovett B.R."/>
            <person name="Lee E."/>
            <person name="Macias A.M."/>
            <person name="Hajek A.E."/>
            <person name="De Bivort B.L."/>
            <person name="Kasson M.T."/>
            <person name="De Fine Licht H.H."/>
            <person name="Stajich J.E."/>
        </authorList>
    </citation>
    <scope>NUCLEOTIDE SEQUENCE</scope>
    <source>
        <strain evidence="1">Berkeley</strain>
    </source>
</reference>
<proteinExistence type="predicted"/>
<name>A0ACC2TPS1_9FUNG</name>